<feature type="transmembrane region" description="Helical" evidence="7">
    <location>
        <begin position="408"/>
        <end position="430"/>
    </location>
</feature>
<dbReference type="InterPro" id="IPR030184">
    <property type="entry name" value="WAT1-related"/>
</dbReference>
<reference evidence="9" key="1">
    <citation type="submission" date="2022-12" db="EMBL/GenBank/DDBJ databases">
        <title>Draft genome assemblies for two species of Escallonia (Escalloniales).</title>
        <authorList>
            <person name="Chanderbali A."/>
            <person name="Dervinis C."/>
            <person name="Anghel I."/>
            <person name="Soltis D."/>
            <person name="Soltis P."/>
            <person name="Zapata F."/>
        </authorList>
    </citation>
    <scope>NUCLEOTIDE SEQUENCE</scope>
    <source>
        <strain evidence="9">UCBG64.0493</strain>
        <tissue evidence="9">Leaf</tissue>
    </source>
</reference>
<evidence type="ECO:0000259" key="8">
    <source>
        <dbReference type="Pfam" id="PF00892"/>
    </source>
</evidence>
<dbReference type="SUPFAM" id="SSF103481">
    <property type="entry name" value="Multidrug resistance efflux transporter EmrE"/>
    <property type="match status" value="2"/>
</dbReference>
<comment type="caution">
    <text evidence="9">The sequence shown here is derived from an EMBL/GenBank/DDBJ whole genome shotgun (WGS) entry which is preliminary data.</text>
</comment>
<dbReference type="EMBL" id="JAVXUP010005213">
    <property type="protein sequence ID" value="KAK2996342.1"/>
    <property type="molecule type" value="Genomic_DNA"/>
</dbReference>
<sequence length="672" mass="73084">MSKESSSLQMFNRARPYILMIFIQVGFGGFYIIAKSALNKGMSHYTLSVYRNAIAAVVFAPFAMVLERPVIDQNLYYAGMKYTTATFATAMTNILPATTFCMAWIMRLEKVEIKELRSQGKIVGTLVTVGGAMIMTLVKGPTIALPWTKPKEIANHHSISNPQDPIKGALMIAAACFCWAIFIILQAITLKSYPAELSLTALICMMGSLQGTVLTLLAERGNTAIWSIRWDTKLLAAVYSGIICSGIAYYFSGLVLKEKGPVFVTAFNPLSMVIVAIMASFILAEQMDLGRVLGAIVIVVGLYLVIWGKAKDQLSSDSATDPQVAPVDHPQTTTAKDGGHTLTHDGDDDHLAITAVQYDRGKGRECKKNMFLQLLNQAKPYLAVILLQFGYAGMGVIVKSALNKGMNHYTFAVYRNASAAAVFAPFAIFLEREARPRMTVSTFLKILLLSLLELEQVDVRRLHRQGKILGTPVTVGGAMVMTLVKGPKIGLPWTKNSSHAQSTAAANQQDSIKGTLMMAAGLFCWASFVILQAITLKKYPAALSLTALICMMGAMEGTVLTLLVERGNTAIWSIHWDTKLLAAPYGVRKCFLKPLSGADVLKFRVLGAIIIVLGLYLVIWGKRKDQDLSNCGGDQIASVDPHMTVMNYGKQTSAKDDYPFAGVSSIEITGAV</sequence>
<dbReference type="GO" id="GO:0022857">
    <property type="term" value="F:transmembrane transporter activity"/>
    <property type="evidence" value="ECO:0007669"/>
    <property type="project" value="InterPro"/>
</dbReference>
<keyword evidence="3 7" id="KW-0812">Transmembrane</keyword>
<protein>
    <recommendedName>
        <fullName evidence="8">EamA domain-containing protein</fullName>
    </recommendedName>
</protein>
<evidence type="ECO:0000256" key="1">
    <source>
        <dbReference type="ARBA" id="ARBA00004141"/>
    </source>
</evidence>
<keyword evidence="5 7" id="KW-0472">Membrane</keyword>
<feature type="transmembrane region" description="Helical" evidence="7">
    <location>
        <begin position="289"/>
        <end position="308"/>
    </location>
</feature>
<evidence type="ECO:0000256" key="5">
    <source>
        <dbReference type="ARBA" id="ARBA00023136"/>
    </source>
</evidence>
<feature type="region of interest" description="Disordered" evidence="6">
    <location>
        <begin position="317"/>
        <end position="341"/>
    </location>
</feature>
<feature type="transmembrane region" description="Helical" evidence="7">
    <location>
        <begin position="126"/>
        <end position="148"/>
    </location>
</feature>
<feature type="transmembrane region" description="Helical" evidence="7">
    <location>
        <begin position="237"/>
        <end position="256"/>
    </location>
</feature>
<gene>
    <name evidence="9" type="ORF">RJ639_026222</name>
</gene>
<keyword evidence="4 7" id="KW-1133">Transmembrane helix</keyword>
<dbReference type="Proteomes" id="UP001188597">
    <property type="component" value="Unassembled WGS sequence"/>
</dbReference>
<comment type="similarity">
    <text evidence="2">Belongs to the drug/metabolite transporter (DMT) superfamily. Plant drug/metabolite exporter (P-DME) (TC 2.A.7.4) family.</text>
</comment>
<feature type="transmembrane region" description="Helical" evidence="7">
    <location>
        <begin position="45"/>
        <end position="65"/>
    </location>
</feature>
<feature type="transmembrane region" description="Helical" evidence="7">
    <location>
        <begin position="197"/>
        <end position="217"/>
    </location>
</feature>
<dbReference type="Pfam" id="PF00892">
    <property type="entry name" value="EamA"/>
    <property type="match status" value="1"/>
</dbReference>
<feature type="transmembrane region" description="Helical" evidence="7">
    <location>
        <begin position="516"/>
        <end position="535"/>
    </location>
</feature>
<feature type="transmembrane region" description="Helical" evidence="7">
    <location>
        <begin position="263"/>
        <end position="283"/>
    </location>
</feature>
<evidence type="ECO:0000313" key="9">
    <source>
        <dbReference type="EMBL" id="KAK2996342.1"/>
    </source>
</evidence>
<evidence type="ECO:0000256" key="3">
    <source>
        <dbReference type="ARBA" id="ARBA00022692"/>
    </source>
</evidence>
<proteinExistence type="inferred from homology"/>
<feature type="transmembrane region" description="Helical" evidence="7">
    <location>
        <begin position="14"/>
        <end position="33"/>
    </location>
</feature>
<dbReference type="AlphaFoldDB" id="A0AA88S645"/>
<accession>A0AA88S645</accession>
<organism evidence="9 10">
    <name type="scientific">Escallonia herrerae</name>
    <dbReference type="NCBI Taxonomy" id="1293975"/>
    <lineage>
        <taxon>Eukaryota</taxon>
        <taxon>Viridiplantae</taxon>
        <taxon>Streptophyta</taxon>
        <taxon>Embryophyta</taxon>
        <taxon>Tracheophyta</taxon>
        <taxon>Spermatophyta</taxon>
        <taxon>Magnoliopsida</taxon>
        <taxon>eudicotyledons</taxon>
        <taxon>Gunneridae</taxon>
        <taxon>Pentapetalae</taxon>
        <taxon>asterids</taxon>
        <taxon>campanulids</taxon>
        <taxon>Escalloniales</taxon>
        <taxon>Escalloniaceae</taxon>
        <taxon>Escallonia</taxon>
    </lineage>
</organism>
<feature type="transmembrane region" description="Helical" evidence="7">
    <location>
        <begin position="603"/>
        <end position="621"/>
    </location>
</feature>
<keyword evidence="10" id="KW-1185">Reference proteome</keyword>
<feature type="domain" description="EamA" evidence="8">
    <location>
        <begin position="167"/>
        <end position="306"/>
    </location>
</feature>
<dbReference type="PANTHER" id="PTHR31218">
    <property type="entry name" value="WAT1-RELATED PROTEIN"/>
    <property type="match status" value="1"/>
</dbReference>
<feature type="transmembrane region" description="Helical" evidence="7">
    <location>
        <begin position="168"/>
        <end position="190"/>
    </location>
</feature>
<feature type="transmembrane region" description="Helical" evidence="7">
    <location>
        <begin position="541"/>
        <end position="564"/>
    </location>
</feature>
<dbReference type="InterPro" id="IPR037185">
    <property type="entry name" value="EmrE-like"/>
</dbReference>
<dbReference type="GO" id="GO:0016020">
    <property type="term" value="C:membrane"/>
    <property type="evidence" value="ECO:0007669"/>
    <property type="project" value="UniProtKB-SubCell"/>
</dbReference>
<name>A0AA88S645_9ASTE</name>
<evidence type="ECO:0000256" key="6">
    <source>
        <dbReference type="SAM" id="MobiDB-lite"/>
    </source>
</evidence>
<feature type="transmembrane region" description="Helical" evidence="7">
    <location>
        <begin position="85"/>
        <end position="105"/>
    </location>
</feature>
<feature type="transmembrane region" description="Helical" evidence="7">
    <location>
        <begin position="381"/>
        <end position="402"/>
    </location>
</feature>
<evidence type="ECO:0000256" key="2">
    <source>
        <dbReference type="ARBA" id="ARBA00007635"/>
    </source>
</evidence>
<evidence type="ECO:0000256" key="7">
    <source>
        <dbReference type="SAM" id="Phobius"/>
    </source>
</evidence>
<evidence type="ECO:0000313" key="10">
    <source>
        <dbReference type="Proteomes" id="UP001188597"/>
    </source>
</evidence>
<comment type="subcellular location">
    <subcellularLocation>
        <location evidence="1">Membrane</location>
        <topology evidence="1">Multi-pass membrane protein</topology>
    </subcellularLocation>
</comment>
<evidence type="ECO:0000256" key="4">
    <source>
        <dbReference type="ARBA" id="ARBA00022989"/>
    </source>
</evidence>
<dbReference type="InterPro" id="IPR000620">
    <property type="entry name" value="EamA_dom"/>
</dbReference>